<keyword evidence="1" id="KW-0732">Signal</keyword>
<dbReference type="Proteomes" id="UP000077961">
    <property type="component" value="Unassembled WGS sequence"/>
</dbReference>
<feature type="chain" id="PRO_5008393546" evidence="1">
    <location>
        <begin position="21"/>
        <end position="100"/>
    </location>
</feature>
<evidence type="ECO:0000313" key="4">
    <source>
        <dbReference type="Proteomes" id="UP000077961"/>
    </source>
</evidence>
<comment type="caution">
    <text evidence="3">The sequence shown here is derived from an EMBL/GenBank/DDBJ whole genome shotgun (WGS) entry which is preliminary data.</text>
</comment>
<proteinExistence type="predicted"/>
<dbReference type="EMBL" id="LXJZ01000179">
    <property type="protein sequence ID" value="OAJ57342.1"/>
    <property type="molecule type" value="Genomic_DNA"/>
</dbReference>
<dbReference type="AlphaFoldDB" id="A0A1A9N516"/>
<keyword evidence="4" id="KW-1185">Reference proteome</keyword>
<dbReference type="PROSITE" id="PS51257">
    <property type="entry name" value="PROKAR_LIPOPROTEIN"/>
    <property type="match status" value="1"/>
</dbReference>
<evidence type="ECO:0000313" key="3">
    <source>
        <dbReference type="EMBL" id="OAJ58943.1"/>
    </source>
</evidence>
<gene>
    <name evidence="2" type="ORF">A6V36_31470</name>
    <name evidence="3" type="ORF">A6V37_28070</name>
</gene>
<name>A0A1A9N516_9BURK</name>
<evidence type="ECO:0000313" key="5">
    <source>
        <dbReference type="Proteomes" id="UP000078116"/>
    </source>
</evidence>
<dbReference type="Proteomes" id="UP000078116">
    <property type="component" value="Unassembled WGS sequence"/>
</dbReference>
<accession>A0A1A9N516</accession>
<organism evidence="3 5">
    <name type="scientific">Paraburkholderia ginsengiterrae</name>
    <dbReference type="NCBI Taxonomy" id="1462993"/>
    <lineage>
        <taxon>Bacteria</taxon>
        <taxon>Pseudomonadati</taxon>
        <taxon>Pseudomonadota</taxon>
        <taxon>Betaproteobacteria</taxon>
        <taxon>Burkholderiales</taxon>
        <taxon>Burkholderiaceae</taxon>
        <taxon>Paraburkholderia</taxon>
    </lineage>
</organism>
<reference evidence="4 5" key="1">
    <citation type="submission" date="2016-04" db="EMBL/GenBank/DDBJ databases">
        <title>Reclassification of Paraburkholderia panaciterrae (Farh et al. 2015) Dobritsa &amp; Samadpour 2016 as a later homotypic synonym of Paraburkholderia ginsengiterrae (Farh et al. 2015) Dobritsa &amp; Samadpour 2016.</title>
        <authorList>
            <person name="Dobritsa A.P."/>
            <person name="Kutumbaka K."/>
            <person name="Samadpour M."/>
        </authorList>
    </citation>
    <scope>NUCLEOTIDE SEQUENCE [LARGE SCALE GENOMIC DNA]</scope>
    <source>
        <strain evidence="3 5">DCY85</strain>
        <strain evidence="2 4">DCY85-1</strain>
    </source>
</reference>
<evidence type="ECO:0000313" key="2">
    <source>
        <dbReference type="EMBL" id="OAJ57342.1"/>
    </source>
</evidence>
<dbReference type="OrthoDB" id="8667365at2"/>
<sequence>MSALRFAVPLILLTAACSPAWPDANVHLAQTAQPDTRAPTPVAVNDRNSIAPPANAPVISVGVSDPNTQLILPWFLTDIINAINTRASVNDLLRTVGRGI</sequence>
<evidence type="ECO:0000256" key="1">
    <source>
        <dbReference type="SAM" id="SignalP"/>
    </source>
</evidence>
<dbReference type="STRING" id="1462993.A6V36_31470"/>
<feature type="signal peptide" evidence="1">
    <location>
        <begin position="1"/>
        <end position="20"/>
    </location>
</feature>
<dbReference type="RefSeq" id="WP_064269088.1">
    <property type="nucleotide sequence ID" value="NZ_LXJZ01000179.1"/>
</dbReference>
<dbReference type="EMBL" id="LXKA01000298">
    <property type="protein sequence ID" value="OAJ58943.1"/>
    <property type="molecule type" value="Genomic_DNA"/>
</dbReference>
<protein>
    <submittedName>
        <fullName evidence="3">Uncharacterized protein</fullName>
    </submittedName>
</protein>